<feature type="region of interest" description="Disordered" evidence="2">
    <location>
        <begin position="475"/>
        <end position="540"/>
    </location>
</feature>
<evidence type="ECO:0008006" key="5">
    <source>
        <dbReference type="Google" id="ProtNLM"/>
    </source>
</evidence>
<dbReference type="GeneID" id="110082892"/>
<proteinExistence type="predicted"/>
<feature type="compositionally biased region" description="Polar residues" evidence="2">
    <location>
        <begin position="49"/>
        <end position="63"/>
    </location>
</feature>
<dbReference type="RefSeq" id="XP_072839226.1">
    <property type="nucleotide sequence ID" value="XM_072983125.1"/>
</dbReference>
<dbReference type="Proteomes" id="UP001652642">
    <property type="component" value="Chromosome 14"/>
</dbReference>
<evidence type="ECO:0000256" key="2">
    <source>
        <dbReference type="SAM" id="MobiDB-lite"/>
    </source>
</evidence>
<evidence type="ECO:0000313" key="4">
    <source>
        <dbReference type="RefSeq" id="XP_072839226.1"/>
    </source>
</evidence>
<evidence type="ECO:0000313" key="3">
    <source>
        <dbReference type="Proteomes" id="UP001652642"/>
    </source>
</evidence>
<feature type="compositionally biased region" description="Basic and acidic residues" evidence="2">
    <location>
        <begin position="192"/>
        <end position="201"/>
    </location>
</feature>
<keyword evidence="1" id="KW-0175">Coiled coil</keyword>
<organism evidence="3 4">
    <name type="scientific">Pogona vitticeps</name>
    <name type="common">central bearded dragon</name>
    <dbReference type="NCBI Taxonomy" id="103695"/>
    <lineage>
        <taxon>Eukaryota</taxon>
        <taxon>Metazoa</taxon>
        <taxon>Chordata</taxon>
        <taxon>Craniata</taxon>
        <taxon>Vertebrata</taxon>
        <taxon>Euteleostomi</taxon>
        <taxon>Lepidosauria</taxon>
        <taxon>Squamata</taxon>
        <taxon>Bifurcata</taxon>
        <taxon>Unidentata</taxon>
        <taxon>Episquamata</taxon>
        <taxon>Toxicofera</taxon>
        <taxon>Iguania</taxon>
        <taxon>Acrodonta</taxon>
        <taxon>Agamidae</taxon>
        <taxon>Amphibolurinae</taxon>
        <taxon>Pogona</taxon>
    </lineage>
</organism>
<feature type="region of interest" description="Disordered" evidence="2">
    <location>
        <begin position="185"/>
        <end position="208"/>
    </location>
</feature>
<feature type="region of interest" description="Disordered" evidence="2">
    <location>
        <begin position="220"/>
        <end position="241"/>
    </location>
</feature>
<sequence length="830" mass="92287">MEEPPIPHPQRWGPLAKDHCDHLLDSIDAHLSRLQAQEPDVETEGTGGQAASPSFLTGTTCTSGAADPSKSSGNKDRDASLDESPSFWKEEGPQWPVPPLLAPEGTPRDERASDSICTEDFAAAFYECLVDPLLISSDEKEGSEFDFAVTSPEPVSRSWAENPDPSQLYEGMQAVLDPHFMGAARKQGVVRSPKEASKGEEGQVSPTLYPEGPLFLGHRPKTHSLEPSGAKISPHGRTFSEETSRATDVLGDVPPGERSLRHQSLKLGEKPVDFTWISRKRGFGCEGLKGSLEWIPDPLENPGRPLLVEDLSPFQVLQTVHGAGAETTLFGGDVPARTLGYGHPEKRELNDPTGLSDVTCLHALPGQSGLVSPGGEDEGVIASPRWFSPVTGCEMQRVSSSQLKLNWGVRVAPKASQKSQGLPSDGWMGARTSGNPVCRGRKEDAPEWMENGRSGSGHRELPYLTERGQMENFRGKHGAAAGSGATRDPLRGSGQEGDVGRLAGSSSRRRSSHFGTRTPSRATDAGGTDAPWEDKRSGKVSQWEEQEARLHLLEDSLSSLQLQLRNAHAELTAMKEEAEKSKRRQEAILSEKDWELLRLRATISALEAELRDVERLQGEHKRQLERQQDEALREKEKELLHLREALECEKQQVLQEVQSTLLQERKKWEADARAALQMQREALLEKDRRTQADLREALEEERKTALALRDETANLHMRIQELESQARLFQAEKRVAVEELREQLQKEKEQALRHLRDDLEQERVQDMERMRAKLQEAEEQQGILRAEERKSGAEWAERSLATEVASMARQLQDLLPRKAGRLSFSQGPHR</sequence>
<keyword evidence="3" id="KW-1185">Reference proteome</keyword>
<gene>
    <name evidence="4" type="primary">LOC110082892</name>
</gene>
<feature type="coiled-coil region" evidence="1">
    <location>
        <begin position="550"/>
        <end position="787"/>
    </location>
</feature>
<accession>A0ABM5F1F2</accession>
<feature type="region of interest" description="Disordered" evidence="2">
    <location>
        <begin position="412"/>
        <end position="461"/>
    </location>
</feature>
<reference evidence="4" key="1">
    <citation type="submission" date="2025-08" db="UniProtKB">
        <authorList>
            <consortium name="RefSeq"/>
        </authorList>
    </citation>
    <scope>IDENTIFICATION</scope>
</reference>
<protein>
    <recommendedName>
        <fullName evidence="5">Centrosomal protein of 164 kDa</fullName>
    </recommendedName>
</protein>
<evidence type="ECO:0000256" key="1">
    <source>
        <dbReference type="SAM" id="Coils"/>
    </source>
</evidence>
<feature type="region of interest" description="Disordered" evidence="2">
    <location>
        <begin position="30"/>
        <end position="114"/>
    </location>
</feature>
<name>A0ABM5F1F2_9SAUR</name>